<keyword evidence="1" id="KW-0472">Membrane</keyword>
<protein>
    <submittedName>
        <fullName evidence="2">Uncharacterized protein</fullName>
    </submittedName>
</protein>
<proteinExistence type="predicted"/>
<dbReference type="EMBL" id="VSSQ01100849">
    <property type="protein sequence ID" value="MPN42845.1"/>
    <property type="molecule type" value="Genomic_DNA"/>
</dbReference>
<evidence type="ECO:0000256" key="1">
    <source>
        <dbReference type="SAM" id="Phobius"/>
    </source>
</evidence>
<dbReference type="AlphaFoldDB" id="A0A645HUW4"/>
<keyword evidence="1" id="KW-1133">Transmembrane helix</keyword>
<comment type="caution">
    <text evidence="2">The sequence shown here is derived from an EMBL/GenBank/DDBJ whole genome shotgun (WGS) entry which is preliminary data.</text>
</comment>
<name>A0A645HUW4_9ZZZZ</name>
<organism evidence="2">
    <name type="scientific">bioreactor metagenome</name>
    <dbReference type="NCBI Taxonomy" id="1076179"/>
    <lineage>
        <taxon>unclassified sequences</taxon>
        <taxon>metagenomes</taxon>
        <taxon>ecological metagenomes</taxon>
    </lineage>
</organism>
<keyword evidence="1" id="KW-0812">Transmembrane</keyword>
<accession>A0A645HUW4</accession>
<gene>
    <name evidence="2" type="ORF">SDC9_190403</name>
</gene>
<evidence type="ECO:0000313" key="2">
    <source>
        <dbReference type="EMBL" id="MPN42845.1"/>
    </source>
</evidence>
<sequence length="69" mass="7264">MNAAAYFLLLPTLSGFLTMNFTGSSTYTSLSGVDREMKIAIPVMLFAAVGAVLLLLASDFTLLFGGVLV</sequence>
<reference evidence="2" key="1">
    <citation type="submission" date="2019-08" db="EMBL/GenBank/DDBJ databases">
        <authorList>
            <person name="Kucharzyk K."/>
            <person name="Murdoch R.W."/>
            <person name="Higgins S."/>
            <person name="Loffler F."/>
        </authorList>
    </citation>
    <scope>NUCLEOTIDE SEQUENCE</scope>
</reference>
<feature type="transmembrane region" description="Helical" evidence="1">
    <location>
        <begin position="39"/>
        <end position="68"/>
    </location>
</feature>